<dbReference type="GO" id="GO:0006355">
    <property type="term" value="P:regulation of DNA-templated transcription"/>
    <property type="evidence" value="ECO:0007669"/>
    <property type="project" value="InterPro"/>
</dbReference>
<evidence type="ECO:0000256" key="3">
    <source>
        <dbReference type="ARBA" id="ARBA00023015"/>
    </source>
</evidence>
<dbReference type="SMART" id="SM00862">
    <property type="entry name" value="Trans_reg_C"/>
    <property type="match status" value="1"/>
</dbReference>
<organism evidence="8">
    <name type="scientific">bioreactor metagenome</name>
    <dbReference type="NCBI Taxonomy" id="1076179"/>
    <lineage>
        <taxon>unclassified sequences</taxon>
        <taxon>metagenomes</taxon>
        <taxon>ecological metagenomes</taxon>
    </lineage>
</organism>
<keyword evidence="1" id="KW-0597">Phosphoprotein</keyword>
<comment type="caution">
    <text evidence="8">The sequence shown here is derived from an EMBL/GenBank/DDBJ whole genome shotgun (WGS) entry which is preliminary data.</text>
</comment>
<dbReference type="PROSITE" id="PS51755">
    <property type="entry name" value="OMPR_PHOB"/>
    <property type="match status" value="1"/>
</dbReference>
<evidence type="ECO:0000256" key="2">
    <source>
        <dbReference type="ARBA" id="ARBA00023012"/>
    </source>
</evidence>
<evidence type="ECO:0000256" key="5">
    <source>
        <dbReference type="ARBA" id="ARBA00023163"/>
    </source>
</evidence>
<dbReference type="SUPFAM" id="SSF46894">
    <property type="entry name" value="C-terminal effector domain of the bipartite response regulators"/>
    <property type="match status" value="1"/>
</dbReference>
<dbReference type="SUPFAM" id="SSF52172">
    <property type="entry name" value="CheY-like"/>
    <property type="match status" value="1"/>
</dbReference>
<dbReference type="Gene3D" id="3.40.50.2300">
    <property type="match status" value="1"/>
</dbReference>
<name>A0A645H181_9ZZZZ</name>
<evidence type="ECO:0000256" key="4">
    <source>
        <dbReference type="ARBA" id="ARBA00023125"/>
    </source>
</evidence>
<dbReference type="GO" id="GO:0005829">
    <property type="term" value="C:cytosol"/>
    <property type="evidence" value="ECO:0007669"/>
    <property type="project" value="TreeGrafter"/>
</dbReference>
<dbReference type="Gene3D" id="1.10.10.10">
    <property type="entry name" value="Winged helix-like DNA-binding domain superfamily/Winged helix DNA-binding domain"/>
    <property type="match status" value="1"/>
</dbReference>
<accession>A0A645H181</accession>
<dbReference type="PANTHER" id="PTHR48111:SF22">
    <property type="entry name" value="REGULATOR OF RPOS"/>
    <property type="match status" value="1"/>
</dbReference>
<dbReference type="GO" id="GO:0000976">
    <property type="term" value="F:transcription cis-regulatory region binding"/>
    <property type="evidence" value="ECO:0007669"/>
    <property type="project" value="TreeGrafter"/>
</dbReference>
<dbReference type="InterPro" id="IPR016032">
    <property type="entry name" value="Sig_transdc_resp-reg_C-effctor"/>
</dbReference>
<dbReference type="InterPro" id="IPR039420">
    <property type="entry name" value="WalR-like"/>
</dbReference>
<evidence type="ECO:0000259" key="6">
    <source>
        <dbReference type="PROSITE" id="PS50110"/>
    </source>
</evidence>
<protein>
    <submittedName>
        <fullName evidence="8">Response regulator MprA</fullName>
    </submittedName>
</protein>
<dbReference type="InterPro" id="IPR001867">
    <property type="entry name" value="OmpR/PhoB-type_DNA-bd"/>
</dbReference>
<proteinExistence type="predicted"/>
<dbReference type="Pfam" id="PF00486">
    <property type="entry name" value="Trans_reg_C"/>
    <property type="match status" value="1"/>
</dbReference>
<keyword evidence="2" id="KW-0902">Two-component regulatory system</keyword>
<keyword evidence="5" id="KW-0804">Transcription</keyword>
<keyword evidence="4" id="KW-0238">DNA-binding</keyword>
<dbReference type="CDD" id="cd00383">
    <property type="entry name" value="trans_reg_C"/>
    <property type="match status" value="1"/>
</dbReference>
<dbReference type="InterPro" id="IPR001789">
    <property type="entry name" value="Sig_transdc_resp-reg_receiver"/>
</dbReference>
<dbReference type="InterPro" id="IPR036388">
    <property type="entry name" value="WH-like_DNA-bd_sf"/>
</dbReference>
<evidence type="ECO:0000256" key="1">
    <source>
        <dbReference type="ARBA" id="ARBA00022553"/>
    </source>
</evidence>
<dbReference type="PROSITE" id="PS50110">
    <property type="entry name" value="RESPONSE_REGULATORY"/>
    <property type="match status" value="1"/>
</dbReference>
<gene>
    <name evidence="8" type="primary">mprA_22</name>
    <name evidence="8" type="ORF">SDC9_177541</name>
</gene>
<sequence length="176" mass="20090">MLPKLSGMAVCQQLRLAGNSVPILMLTAKTEVQDRVDGLQSGADDYLGKPFAFSELLARLQALTRRPKKILPQILRYDSLELDQGTLTVKRKGKNISLSKREYTLLEFLIRHQGQILNKDQITLRVWSYESDVLPNIAQVYLGYLRKKIDLAFPKEKPLIHTLRGFGYRFGESKTL</sequence>
<dbReference type="Pfam" id="PF00072">
    <property type="entry name" value="Response_reg"/>
    <property type="match status" value="1"/>
</dbReference>
<dbReference type="AlphaFoldDB" id="A0A645H181"/>
<keyword evidence="3" id="KW-0805">Transcription regulation</keyword>
<evidence type="ECO:0000313" key="8">
    <source>
        <dbReference type="EMBL" id="MPN30084.1"/>
    </source>
</evidence>
<feature type="domain" description="Response regulatory" evidence="6">
    <location>
        <begin position="1"/>
        <end position="64"/>
    </location>
</feature>
<dbReference type="GO" id="GO:0000156">
    <property type="term" value="F:phosphorelay response regulator activity"/>
    <property type="evidence" value="ECO:0007669"/>
    <property type="project" value="TreeGrafter"/>
</dbReference>
<evidence type="ECO:0000259" key="7">
    <source>
        <dbReference type="PROSITE" id="PS51755"/>
    </source>
</evidence>
<dbReference type="PANTHER" id="PTHR48111">
    <property type="entry name" value="REGULATOR OF RPOS"/>
    <property type="match status" value="1"/>
</dbReference>
<dbReference type="InterPro" id="IPR011006">
    <property type="entry name" value="CheY-like_superfamily"/>
</dbReference>
<dbReference type="EMBL" id="VSSQ01081075">
    <property type="protein sequence ID" value="MPN30084.1"/>
    <property type="molecule type" value="Genomic_DNA"/>
</dbReference>
<reference evidence="8" key="1">
    <citation type="submission" date="2019-08" db="EMBL/GenBank/DDBJ databases">
        <authorList>
            <person name="Kucharzyk K."/>
            <person name="Murdoch R.W."/>
            <person name="Higgins S."/>
            <person name="Loffler F."/>
        </authorList>
    </citation>
    <scope>NUCLEOTIDE SEQUENCE</scope>
</reference>
<feature type="domain" description="OmpR/PhoB-type" evidence="7">
    <location>
        <begin position="72"/>
        <end position="172"/>
    </location>
</feature>
<dbReference type="GO" id="GO:0032993">
    <property type="term" value="C:protein-DNA complex"/>
    <property type="evidence" value="ECO:0007669"/>
    <property type="project" value="TreeGrafter"/>
</dbReference>